<evidence type="ECO:0000259" key="5">
    <source>
        <dbReference type="Pfam" id="PF08386"/>
    </source>
</evidence>
<dbReference type="GO" id="GO:0006508">
    <property type="term" value="P:proteolysis"/>
    <property type="evidence" value="ECO:0007669"/>
    <property type="project" value="InterPro"/>
</dbReference>
<dbReference type="PANTHER" id="PTHR43248:SF29">
    <property type="entry name" value="TRIPEPTIDYL AMINOPEPTIDASE"/>
    <property type="match status" value="1"/>
</dbReference>
<dbReference type="Proteomes" id="UP000501534">
    <property type="component" value="Chromosome"/>
</dbReference>
<dbReference type="Pfam" id="PF00561">
    <property type="entry name" value="Abhydrolase_1"/>
    <property type="match status" value="1"/>
</dbReference>
<dbReference type="InterPro" id="IPR000073">
    <property type="entry name" value="AB_hydrolase_1"/>
</dbReference>
<dbReference type="AlphaFoldDB" id="A0A6M4GVH5"/>
<dbReference type="SUPFAM" id="SSF53474">
    <property type="entry name" value="alpha/beta-Hydrolases"/>
    <property type="match status" value="1"/>
</dbReference>
<keyword evidence="2" id="KW-0732">Signal</keyword>
<evidence type="ECO:0000313" key="6">
    <source>
        <dbReference type="EMBL" id="QJR10888.1"/>
    </source>
</evidence>
<keyword evidence="3" id="KW-0378">Hydrolase</keyword>
<dbReference type="GO" id="GO:0008233">
    <property type="term" value="F:peptidase activity"/>
    <property type="evidence" value="ECO:0007669"/>
    <property type="project" value="InterPro"/>
</dbReference>
<dbReference type="Gene3D" id="3.40.50.1820">
    <property type="entry name" value="alpha/beta hydrolase"/>
    <property type="match status" value="1"/>
</dbReference>
<dbReference type="KEGG" id="uru:DSM104443_01958"/>
<dbReference type="InterPro" id="IPR013595">
    <property type="entry name" value="Pept_S33_TAP-like_C"/>
</dbReference>
<evidence type="ECO:0000313" key="7">
    <source>
        <dbReference type="Proteomes" id="UP000501534"/>
    </source>
</evidence>
<comment type="similarity">
    <text evidence="1">Belongs to the peptidase S33 family.</text>
</comment>
<dbReference type="InterPro" id="IPR002410">
    <property type="entry name" value="Peptidase_S33"/>
</dbReference>
<proteinExistence type="inferred from homology"/>
<protein>
    <recommendedName>
        <fullName evidence="8">Alpha/beta hydrolase family protein</fullName>
    </recommendedName>
</protein>
<evidence type="ECO:0000259" key="4">
    <source>
        <dbReference type="Pfam" id="PF00561"/>
    </source>
</evidence>
<organism evidence="6 7">
    <name type="scientific">Usitatibacter rugosus</name>
    <dbReference type="NCBI Taxonomy" id="2732067"/>
    <lineage>
        <taxon>Bacteria</taxon>
        <taxon>Pseudomonadati</taxon>
        <taxon>Pseudomonadota</taxon>
        <taxon>Betaproteobacteria</taxon>
        <taxon>Nitrosomonadales</taxon>
        <taxon>Usitatibacteraceae</taxon>
        <taxon>Usitatibacter</taxon>
    </lineage>
</organism>
<name>A0A6M4GVH5_9PROT</name>
<dbReference type="InterPro" id="IPR029058">
    <property type="entry name" value="AB_hydrolase_fold"/>
</dbReference>
<feature type="domain" description="AB hydrolase-1" evidence="4">
    <location>
        <begin position="81"/>
        <end position="246"/>
    </location>
</feature>
<dbReference type="PANTHER" id="PTHR43248">
    <property type="entry name" value="2-SUCCINYL-6-HYDROXY-2,4-CYCLOHEXADIENE-1-CARBOXYLATE SYNTHASE"/>
    <property type="match status" value="1"/>
</dbReference>
<keyword evidence="7" id="KW-1185">Reference proteome</keyword>
<gene>
    <name evidence="6" type="ORF">DSM104443_01958</name>
</gene>
<evidence type="ECO:0000256" key="2">
    <source>
        <dbReference type="ARBA" id="ARBA00022729"/>
    </source>
</evidence>
<dbReference type="InterPro" id="IPR051601">
    <property type="entry name" value="Serine_prot/Carboxylest_S33"/>
</dbReference>
<evidence type="ECO:0000256" key="1">
    <source>
        <dbReference type="ARBA" id="ARBA00010088"/>
    </source>
</evidence>
<feature type="domain" description="Peptidase S33 tripeptidyl aminopeptidase-like C-terminal" evidence="5">
    <location>
        <begin position="366"/>
        <end position="466"/>
    </location>
</feature>
<sequence>MPTDMRVALVAFLALLLGGCEPPKTPESKLALTACRLPGVETEARCATLDAWEDRASKTGRRIKVKVAVVPAKLRAKEPDPIVVFAGGPGQGAIALAAQVLPLFAKLNDSRDIVFIDQRGTGSSNPLDCSGDQPVQALFEDSIPSKLVKECLDKLDADPRQYTTTVAMADFDEIRDGLGYAKLNLWGGSYGTRAALEYLRRYPDHVRTISLDGVAPATMKLPLSFVADGDAALERLLNSCVTDALCASSYPKLRETLSALRSSLARRPVRAAISDPLTGDYETVTVTENVLLSGLFRPLYLPELASLLPFAITAASRGDFNPLLAQNFELADEMSENFSLGMHLSVICAEDVPRISPADLAGLSKSFFGRALVDDFMRACAIWPKGTVPADYYEPVRANVPALILSGGIDPATPPRHGELVASWLPKSKHFVATNLAHGVSLHGCAPKLLEGFIRKGDAEGLDGKCLERIPRPLFLMPLGVKPPGAPL</sequence>
<dbReference type="EMBL" id="CP053069">
    <property type="protein sequence ID" value="QJR10888.1"/>
    <property type="molecule type" value="Genomic_DNA"/>
</dbReference>
<evidence type="ECO:0000256" key="3">
    <source>
        <dbReference type="ARBA" id="ARBA00022801"/>
    </source>
</evidence>
<evidence type="ECO:0008006" key="8">
    <source>
        <dbReference type="Google" id="ProtNLM"/>
    </source>
</evidence>
<accession>A0A6M4GVH5</accession>
<dbReference type="PRINTS" id="PR00793">
    <property type="entry name" value="PROAMNOPTASE"/>
</dbReference>
<dbReference type="Pfam" id="PF08386">
    <property type="entry name" value="Abhydrolase_4"/>
    <property type="match status" value="1"/>
</dbReference>
<dbReference type="PROSITE" id="PS51257">
    <property type="entry name" value="PROKAR_LIPOPROTEIN"/>
    <property type="match status" value="1"/>
</dbReference>
<reference evidence="6 7" key="1">
    <citation type="submission" date="2020-04" db="EMBL/GenBank/DDBJ databases">
        <title>Usitatibacter rugosus gen. nov., sp. nov. and Usitatibacter palustris sp. nov., novel members of Usitatibacteraceae fam. nov. within the order Nitrosomonadales isolated from soil.</title>
        <authorList>
            <person name="Huber K.J."/>
            <person name="Neumann-Schaal M."/>
            <person name="Geppert A."/>
            <person name="Luckner M."/>
            <person name="Wanner G."/>
            <person name="Overmann J."/>
        </authorList>
    </citation>
    <scope>NUCLEOTIDE SEQUENCE [LARGE SCALE GENOMIC DNA]</scope>
    <source>
        <strain evidence="6 7">0125_3</strain>
    </source>
</reference>